<organism evidence="5 6">
    <name type="scientific">Angomonas deanei</name>
    <dbReference type="NCBI Taxonomy" id="59799"/>
    <lineage>
        <taxon>Eukaryota</taxon>
        <taxon>Discoba</taxon>
        <taxon>Euglenozoa</taxon>
        <taxon>Kinetoplastea</taxon>
        <taxon>Metakinetoplastina</taxon>
        <taxon>Trypanosomatida</taxon>
        <taxon>Trypanosomatidae</taxon>
        <taxon>Strigomonadinae</taxon>
        <taxon>Angomonas</taxon>
    </lineage>
</organism>
<keyword evidence="6" id="KW-1185">Reference proteome</keyword>
<dbReference type="VEuPathDB" id="TriTrypDB:ADEAN_000023900"/>
<dbReference type="AlphaFoldDB" id="A0A7G2C295"/>
<dbReference type="Gene3D" id="2.160.20.70">
    <property type="match status" value="1"/>
</dbReference>
<dbReference type="GO" id="GO:0005737">
    <property type="term" value="C:cytoplasm"/>
    <property type="evidence" value="ECO:0007669"/>
    <property type="project" value="TreeGrafter"/>
</dbReference>
<sequence>MDQEEKFLKARQEREESRLQAVAEREISETGAQRQQFEEQLTVLEAAVEQQARSGALEEAEEQLGTLRRLVQDTSHSTPLTAFEMSKANRMLARLEQLLLQERRQKNAASTSEGAPGKKFKFSSKAKAKVEEKAPTTTAGLVTAPDSSVAPIGSKVYGQQTGGHLFIAPSRAVFIRDCTNTTIYCAPTAGSAFFTNLTDCTVYVCCHQLRLNRCRGVSLYVWCSSTPIIEYSEGVGFGPYSCWRGLTQSTIDGQQHATSEEWATTVGEQTNMERVRLSYTVVDDFQWLKKTASPHWRVMEESEWAYSEEVFGEPAVPVVV</sequence>
<keyword evidence="2" id="KW-0143">Chaperone</keyword>
<feature type="domain" description="C-CAP/cofactor C-like" evidence="4">
    <location>
        <begin position="135"/>
        <end position="266"/>
    </location>
</feature>
<evidence type="ECO:0000259" key="4">
    <source>
        <dbReference type="PROSITE" id="PS51329"/>
    </source>
</evidence>
<evidence type="ECO:0000313" key="6">
    <source>
        <dbReference type="Proteomes" id="UP000515908"/>
    </source>
</evidence>
<dbReference type="PANTHER" id="PTHR15139:SF0">
    <property type="entry name" value="TUBULIN-SPECIFIC CHAPERONE C"/>
    <property type="match status" value="1"/>
</dbReference>
<evidence type="ECO:0000256" key="2">
    <source>
        <dbReference type="ARBA" id="ARBA00023186"/>
    </source>
</evidence>
<dbReference type="PROSITE" id="PS51329">
    <property type="entry name" value="C_CAP_COFACTOR_C"/>
    <property type="match status" value="1"/>
</dbReference>
<dbReference type="InterPro" id="IPR006599">
    <property type="entry name" value="CARP_motif"/>
</dbReference>
<protein>
    <submittedName>
        <fullName evidence="5">Tubulin binding cofactor C, putative</fullName>
    </submittedName>
</protein>
<dbReference type="PANTHER" id="PTHR15139">
    <property type="entry name" value="TUBULIN FOLDING COFACTOR C"/>
    <property type="match status" value="1"/>
</dbReference>
<dbReference type="InterPro" id="IPR016098">
    <property type="entry name" value="CAP/MinC_C"/>
</dbReference>
<dbReference type="Proteomes" id="UP000515908">
    <property type="component" value="Chromosome 01"/>
</dbReference>
<feature type="region of interest" description="Disordered" evidence="3">
    <location>
        <begin position="104"/>
        <end position="126"/>
    </location>
</feature>
<evidence type="ECO:0000256" key="3">
    <source>
        <dbReference type="SAM" id="MobiDB-lite"/>
    </source>
</evidence>
<gene>
    <name evidence="5" type="ORF">ADEAN_000023900</name>
</gene>
<dbReference type="GO" id="GO:0007021">
    <property type="term" value="P:tubulin complex assembly"/>
    <property type="evidence" value="ECO:0007669"/>
    <property type="project" value="TreeGrafter"/>
</dbReference>
<name>A0A7G2C295_9TRYP</name>
<dbReference type="InterPro" id="IPR017901">
    <property type="entry name" value="C-CAP_CF_C-like"/>
</dbReference>
<comment type="similarity">
    <text evidence="1">Belongs to the TBCC family.</text>
</comment>
<accession>A0A7G2C295</accession>
<reference evidence="5 6" key="1">
    <citation type="submission" date="2020-08" db="EMBL/GenBank/DDBJ databases">
        <authorList>
            <person name="Newling K."/>
            <person name="Davey J."/>
            <person name="Forrester S."/>
        </authorList>
    </citation>
    <scope>NUCLEOTIDE SEQUENCE [LARGE SCALE GENOMIC DNA]</scope>
    <source>
        <strain evidence="6">Crithidia deanei Carvalho (ATCC PRA-265)</strain>
    </source>
</reference>
<dbReference type="InterPro" id="IPR027684">
    <property type="entry name" value="TBCC"/>
</dbReference>
<dbReference type="GO" id="GO:0007023">
    <property type="term" value="P:post-chaperonin tubulin folding pathway"/>
    <property type="evidence" value="ECO:0007669"/>
    <property type="project" value="InterPro"/>
</dbReference>
<dbReference type="EMBL" id="LR877145">
    <property type="protein sequence ID" value="CAD2212827.1"/>
    <property type="molecule type" value="Genomic_DNA"/>
</dbReference>
<evidence type="ECO:0000256" key="1">
    <source>
        <dbReference type="ARBA" id="ARBA00008848"/>
    </source>
</evidence>
<proteinExistence type="inferred from homology"/>
<dbReference type="Pfam" id="PF07986">
    <property type="entry name" value="TBCC"/>
    <property type="match status" value="1"/>
</dbReference>
<dbReference type="SMART" id="SM00673">
    <property type="entry name" value="CARP"/>
    <property type="match status" value="2"/>
</dbReference>
<evidence type="ECO:0000313" key="5">
    <source>
        <dbReference type="EMBL" id="CAD2212827.1"/>
    </source>
</evidence>
<dbReference type="InterPro" id="IPR012945">
    <property type="entry name" value="Tubulin-bd_cofactor_C_dom"/>
</dbReference>